<feature type="transmembrane region" description="Helical" evidence="1">
    <location>
        <begin position="249"/>
        <end position="269"/>
    </location>
</feature>
<dbReference type="Proteomes" id="UP000013827">
    <property type="component" value="Unassembled WGS sequence"/>
</dbReference>
<keyword evidence="1" id="KW-1133">Transmembrane helix</keyword>
<accession>A0A0D3IH25</accession>
<keyword evidence="1" id="KW-0812">Transmembrane</keyword>
<dbReference type="EnsemblProtists" id="EOD10560">
    <property type="protein sequence ID" value="EOD10560"/>
    <property type="gene ID" value="EMIHUDRAFT_459834"/>
</dbReference>
<feature type="transmembrane region" description="Helical" evidence="1">
    <location>
        <begin position="281"/>
        <end position="300"/>
    </location>
</feature>
<proteinExistence type="predicted"/>
<organism evidence="2 3">
    <name type="scientific">Emiliania huxleyi (strain CCMP1516)</name>
    <dbReference type="NCBI Taxonomy" id="280463"/>
    <lineage>
        <taxon>Eukaryota</taxon>
        <taxon>Haptista</taxon>
        <taxon>Haptophyta</taxon>
        <taxon>Prymnesiophyceae</taxon>
        <taxon>Isochrysidales</taxon>
        <taxon>Noelaerhabdaceae</taxon>
        <taxon>Emiliania</taxon>
    </lineage>
</organism>
<sequence length="352" mass="36957">MSAAGLEAGLEVAMSRFVSSLRPRQTAAPLAAPLLPVQCAAHHDGDASAESRPPLAGSVGAAARERVPLLDNAKAALIYLVVVYHTLVVYTSADRPEGIAPPACGIIPVWSAVLALLKPVVMPSFCLISGHLSCATLSARRGYELCQLVAAYLLFQTLYHTNNLLAYRLNGFAFRALPLQLGCASFLVAASAGTVALARRGERGFGGVTFADAFAGVSETYDCFNGFAPDAARRRGGCATLRAAGQRAAFYAASAPLMAGFFSVLPRAAGWWSHPGHMSMFIYLLHPLLITNPYVMRAVFERLSALSGREVNVWSPADDGAVVSAVLPASLAVCALLSTPPVRRLLGEGGSS</sequence>
<keyword evidence="1" id="KW-0472">Membrane</keyword>
<dbReference type="PaxDb" id="2903-EOD10560"/>
<dbReference type="HOGENOM" id="CLU_788543_0_0_1"/>
<dbReference type="AlphaFoldDB" id="A0A0D3IH25"/>
<evidence type="ECO:0008006" key="4">
    <source>
        <dbReference type="Google" id="ProtNLM"/>
    </source>
</evidence>
<reference evidence="3" key="1">
    <citation type="journal article" date="2013" name="Nature">
        <title>Pan genome of the phytoplankton Emiliania underpins its global distribution.</title>
        <authorList>
            <person name="Read B.A."/>
            <person name="Kegel J."/>
            <person name="Klute M.J."/>
            <person name="Kuo A."/>
            <person name="Lefebvre S.C."/>
            <person name="Maumus F."/>
            <person name="Mayer C."/>
            <person name="Miller J."/>
            <person name="Monier A."/>
            <person name="Salamov A."/>
            <person name="Young J."/>
            <person name="Aguilar M."/>
            <person name="Claverie J.M."/>
            <person name="Frickenhaus S."/>
            <person name="Gonzalez K."/>
            <person name="Herman E.K."/>
            <person name="Lin Y.C."/>
            <person name="Napier J."/>
            <person name="Ogata H."/>
            <person name="Sarno A.F."/>
            <person name="Shmutz J."/>
            <person name="Schroeder D."/>
            <person name="de Vargas C."/>
            <person name="Verret F."/>
            <person name="von Dassow P."/>
            <person name="Valentin K."/>
            <person name="Van de Peer Y."/>
            <person name="Wheeler G."/>
            <person name="Dacks J.B."/>
            <person name="Delwiche C.F."/>
            <person name="Dyhrman S.T."/>
            <person name="Glockner G."/>
            <person name="John U."/>
            <person name="Richards T."/>
            <person name="Worden A.Z."/>
            <person name="Zhang X."/>
            <person name="Grigoriev I.V."/>
            <person name="Allen A.E."/>
            <person name="Bidle K."/>
            <person name="Borodovsky M."/>
            <person name="Bowler C."/>
            <person name="Brownlee C."/>
            <person name="Cock J.M."/>
            <person name="Elias M."/>
            <person name="Gladyshev V.N."/>
            <person name="Groth M."/>
            <person name="Guda C."/>
            <person name="Hadaegh A."/>
            <person name="Iglesias-Rodriguez M.D."/>
            <person name="Jenkins J."/>
            <person name="Jones B.M."/>
            <person name="Lawson T."/>
            <person name="Leese F."/>
            <person name="Lindquist E."/>
            <person name="Lobanov A."/>
            <person name="Lomsadze A."/>
            <person name="Malik S.B."/>
            <person name="Marsh M.E."/>
            <person name="Mackinder L."/>
            <person name="Mock T."/>
            <person name="Mueller-Roeber B."/>
            <person name="Pagarete A."/>
            <person name="Parker M."/>
            <person name="Probert I."/>
            <person name="Quesneville H."/>
            <person name="Raines C."/>
            <person name="Rensing S.A."/>
            <person name="Riano-Pachon D.M."/>
            <person name="Richier S."/>
            <person name="Rokitta S."/>
            <person name="Shiraiwa Y."/>
            <person name="Soanes D.M."/>
            <person name="van der Giezen M."/>
            <person name="Wahlund T.M."/>
            <person name="Williams B."/>
            <person name="Wilson W."/>
            <person name="Wolfe G."/>
            <person name="Wurch L.L."/>
        </authorList>
    </citation>
    <scope>NUCLEOTIDE SEQUENCE</scope>
</reference>
<evidence type="ECO:0000256" key="1">
    <source>
        <dbReference type="SAM" id="Phobius"/>
    </source>
</evidence>
<evidence type="ECO:0000313" key="3">
    <source>
        <dbReference type="Proteomes" id="UP000013827"/>
    </source>
</evidence>
<feature type="transmembrane region" description="Helical" evidence="1">
    <location>
        <begin position="179"/>
        <end position="198"/>
    </location>
</feature>
<keyword evidence="3" id="KW-1185">Reference proteome</keyword>
<reference evidence="2" key="2">
    <citation type="submission" date="2024-10" db="UniProtKB">
        <authorList>
            <consortium name="EnsemblProtists"/>
        </authorList>
    </citation>
    <scope>IDENTIFICATION</scope>
</reference>
<name>A0A0D3IH25_EMIH1</name>
<dbReference type="KEGG" id="ehx:EMIHUDRAFT_459834"/>
<protein>
    <recommendedName>
        <fullName evidence="4">Acyltransferase 3 domain-containing protein</fullName>
    </recommendedName>
</protein>
<evidence type="ECO:0000313" key="2">
    <source>
        <dbReference type="EnsemblProtists" id="EOD10560"/>
    </source>
</evidence>
<dbReference type="GeneID" id="17256713"/>
<dbReference type="RefSeq" id="XP_005762989.1">
    <property type="nucleotide sequence ID" value="XM_005762932.1"/>
</dbReference>